<protein>
    <submittedName>
        <fullName evidence="1">Uncharacterized protein</fullName>
    </submittedName>
</protein>
<sequence length="90" mass="9724">MGEEGGIGFPHAIHPHATALTTRLSHPLLSACHPACPPTRHPAAVEETTCNRTSITFPRTTIFVERLALSPRCRSLAVRKDLVTDSDAGR</sequence>
<gene>
    <name evidence="1" type="ORF">PUN28_003237</name>
</gene>
<proteinExistence type="predicted"/>
<reference evidence="1 2" key="1">
    <citation type="submission" date="2023-03" db="EMBL/GenBank/DDBJ databases">
        <title>High recombination rates correlate with genetic variation in Cardiocondyla obscurior ants.</title>
        <authorList>
            <person name="Errbii M."/>
        </authorList>
    </citation>
    <scope>NUCLEOTIDE SEQUENCE [LARGE SCALE GENOMIC DNA]</scope>
    <source>
        <strain evidence="1">Alpha-2009</strain>
        <tissue evidence="1">Whole body</tissue>
    </source>
</reference>
<accession>A0AAW2GLA5</accession>
<name>A0AAW2GLA5_9HYME</name>
<dbReference type="AlphaFoldDB" id="A0AAW2GLA5"/>
<dbReference type="EMBL" id="JADYXP020000003">
    <property type="protein sequence ID" value="KAL0127849.1"/>
    <property type="molecule type" value="Genomic_DNA"/>
</dbReference>
<comment type="caution">
    <text evidence="1">The sequence shown here is derived from an EMBL/GenBank/DDBJ whole genome shotgun (WGS) entry which is preliminary data.</text>
</comment>
<organism evidence="1 2">
    <name type="scientific">Cardiocondyla obscurior</name>
    <dbReference type="NCBI Taxonomy" id="286306"/>
    <lineage>
        <taxon>Eukaryota</taxon>
        <taxon>Metazoa</taxon>
        <taxon>Ecdysozoa</taxon>
        <taxon>Arthropoda</taxon>
        <taxon>Hexapoda</taxon>
        <taxon>Insecta</taxon>
        <taxon>Pterygota</taxon>
        <taxon>Neoptera</taxon>
        <taxon>Endopterygota</taxon>
        <taxon>Hymenoptera</taxon>
        <taxon>Apocrita</taxon>
        <taxon>Aculeata</taxon>
        <taxon>Formicoidea</taxon>
        <taxon>Formicidae</taxon>
        <taxon>Myrmicinae</taxon>
        <taxon>Cardiocondyla</taxon>
    </lineage>
</organism>
<evidence type="ECO:0000313" key="2">
    <source>
        <dbReference type="Proteomes" id="UP001430953"/>
    </source>
</evidence>
<dbReference type="Proteomes" id="UP001430953">
    <property type="component" value="Unassembled WGS sequence"/>
</dbReference>
<evidence type="ECO:0000313" key="1">
    <source>
        <dbReference type="EMBL" id="KAL0127849.1"/>
    </source>
</evidence>
<keyword evidence="2" id="KW-1185">Reference proteome</keyword>